<gene>
    <name evidence="2" type="ORF">PHISCL_03167</name>
</gene>
<reference evidence="3" key="1">
    <citation type="submission" date="2017-02" db="EMBL/GenBank/DDBJ databases">
        <authorList>
            <person name="Tafer H."/>
            <person name="Lopandic K."/>
        </authorList>
    </citation>
    <scope>NUCLEOTIDE SEQUENCE [LARGE SCALE GENOMIC DNA]</scope>
    <source>
        <strain evidence="3">CBS 366.77</strain>
    </source>
</reference>
<organism evidence="2 3">
    <name type="scientific">Aspergillus sclerotialis</name>
    <dbReference type="NCBI Taxonomy" id="2070753"/>
    <lineage>
        <taxon>Eukaryota</taxon>
        <taxon>Fungi</taxon>
        <taxon>Dikarya</taxon>
        <taxon>Ascomycota</taxon>
        <taxon>Pezizomycotina</taxon>
        <taxon>Eurotiomycetes</taxon>
        <taxon>Eurotiomycetidae</taxon>
        <taxon>Eurotiales</taxon>
        <taxon>Aspergillaceae</taxon>
        <taxon>Aspergillus</taxon>
        <taxon>Aspergillus subgen. Polypaecilum</taxon>
    </lineage>
</organism>
<comment type="caution">
    <text evidence="2">The sequence shown here is derived from an EMBL/GenBank/DDBJ whole genome shotgun (WGS) entry which is preliminary data.</text>
</comment>
<proteinExistence type="predicted"/>
<evidence type="ECO:0000313" key="2">
    <source>
        <dbReference type="EMBL" id="RJE24475.1"/>
    </source>
</evidence>
<dbReference type="OrthoDB" id="4378821at2759"/>
<accession>A0A3A3A371</accession>
<dbReference type="AlphaFoldDB" id="A0A3A3A371"/>
<dbReference type="EMBL" id="MVGC01000079">
    <property type="protein sequence ID" value="RJE24475.1"/>
    <property type="molecule type" value="Genomic_DNA"/>
</dbReference>
<dbReference type="Proteomes" id="UP000266188">
    <property type="component" value="Unassembled WGS sequence"/>
</dbReference>
<keyword evidence="3" id="KW-1185">Reference proteome</keyword>
<name>A0A3A3A371_9EURO</name>
<evidence type="ECO:0000313" key="3">
    <source>
        <dbReference type="Proteomes" id="UP000266188"/>
    </source>
</evidence>
<sequence>MKNTHRSPQASAAWRIKRQTRGYIDPRKRAKADRERFRRGKRGSYKRLNDLFLDGLETGRERRVYALVMTVIKGRHAAVRYSTYNSHPNEDWVPPVDDVTEHWPKTDVWTPKDFEEGQTTRHRKDGDSSTKRLFTVSKPPSLDLDQLKLVSVR</sequence>
<feature type="region of interest" description="Disordered" evidence="1">
    <location>
        <begin position="109"/>
        <end position="134"/>
    </location>
</feature>
<evidence type="ECO:0000256" key="1">
    <source>
        <dbReference type="SAM" id="MobiDB-lite"/>
    </source>
</evidence>
<feature type="compositionally biased region" description="Basic and acidic residues" evidence="1">
    <location>
        <begin position="109"/>
        <end position="130"/>
    </location>
</feature>
<protein>
    <submittedName>
        <fullName evidence="2">Uncharacterized protein</fullName>
    </submittedName>
</protein>